<name>A0A1H2ESZ0_9PSED</name>
<keyword evidence="2" id="KW-1185">Reference proteome</keyword>
<dbReference type="EMBL" id="LT629785">
    <property type="protein sequence ID" value="SDT98237.1"/>
    <property type="molecule type" value="Genomic_DNA"/>
</dbReference>
<evidence type="ECO:0000313" key="1">
    <source>
        <dbReference type="EMBL" id="SDT98237.1"/>
    </source>
</evidence>
<sequence length="292" mass="31778">MQGPVRDLYPVADLLVKNSESIEPNMQKLFFCLLLASNLVMAADSSGSQDLPALPRFPHAEIVAYSSSADAERIYPQSSIRRISNQLRVEQSIEVTGQLTALTYQLPSGRSSAEAFTAARKALLAEGAEPLFWCEGRDCGSSSQWANAIFDNSRLYGPDDQQAYLLVRLAAPQHNSLIALYGITRGNRRAYLHVEQLAASSSIAEVLPTPATLLRELQSSAVLRLPDLPEVPQARWVEVLARALKLDSTLPVVISGTSAAAWREALLAQGLKGNRLQLGDSDAAGLQLEIRR</sequence>
<evidence type="ECO:0008006" key="3">
    <source>
        <dbReference type="Google" id="ProtNLM"/>
    </source>
</evidence>
<reference evidence="2" key="1">
    <citation type="submission" date="2016-10" db="EMBL/GenBank/DDBJ databases">
        <authorList>
            <person name="Varghese N."/>
            <person name="Submissions S."/>
        </authorList>
    </citation>
    <scope>NUCLEOTIDE SEQUENCE [LARGE SCALE GENOMIC DNA]</scope>
    <source>
        <strain evidence="2">DSM 17875</strain>
    </source>
</reference>
<dbReference type="Proteomes" id="UP000243232">
    <property type="component" value="Chromosome I"/>
</dbReference>
<dbReference type="InterPro" id="IPR032608">
    <property type="entry name" value="DUF4892"/>
</dbReference>
<accession>A0A1H2ESZ0</accession>
<organism evidence="1 2">
    <name type="scientific">Pseudomonas pohangensis</name>
    <dbReference type="NCBI Taxonomy" id="364197"/>
    <lineage>
        <taxon>Bacteria</taxon>
        <taxon>Pseudomonadati</taxon>
        <taxon>Pseudomonadota</taxon>
        <taxon>Gammaproteobacteria</taxon>
        <taxon>Pseudomonadales</taxon>
        <taxon>Pseudomonadaceae</taxon>
        <taxon>Pseudomonas</taxon>
    </lineage>
</organism>
<proteinExistence type="predicted"/>
<dbReference type="AlphaFoldDB" id="A0A1H2ESZ0"/>
<protein>
    <recommendedName>
        <fullName evidence="3">DUF4892 domain-containing protein</fullName>
    </recommendedName>
</protein>
<dbReference type="Pfam" id="PF16234">
    <property type="entry name" value="DUF4892"/>
    <property type="match status" value="1"/>
</dbReference>
<evidence type="ECO:0000313" key="2">
    <source>
        <dbReference type="Proteomes" id="UP000243232"/>
    </source>
</evidence>
<dbReference type="STRING" id="364197.SAMN05216296_1055"/>
<gene>
    <name evidence="1" type="ORF">SAMN05216296_1055</name>
</gene>